<keyword evidence="1" id="KW-0472">Membrane</keyword>
<protein>
    <submittedName>
        <fullName evidence="2">Transmembrane protein</fullName>
    </submittedName>
</protein>
<dbReference type="RefSeq" id="XP_011130824.1">
    <property type="nucleotide sequence ID" value="XM_011132522.1"/>
</dbReference>
<reference evidence="2" key="1">
    <citation type="submission" date="2013-12" db="EMBL/GenBank/DDBJ databases">
        <authorList>
            <person name="Omoto C.K."/>
            <person name="Sibley D."/>
            <person name="Venepally P."/>
            <person name="Hadjithomas M."/>
            <person name="Karamycheva S."/>
            <person name="Brunk B."/>
            <person name="Roos D."/>
            <person name="Caler E."/>
            <person name="Lorenzi H."/>
        </authorList>
    </citation>
    <scope>NUCLEOTIDE SEQUENCE</scope>
</reference>
<keyword evidence="3" id="KW-1185">Reference proteome</keyword>
<dbReference type="GeneID" id="22913238"/>
<dbReference type="VEuPathDB" id="CryptoDB:GNI_090280"/>
<dbReference type="EMBL" id="AFNH02000675">
    <property type="protein sequence ID" value="EZG60552.1"/>
    <property type="molecule type" value="Genomic_DNA"/>
</dbReference>
<dbReference type="Proteomes" id="UP000019763">
    <property type="component" value="Unassembled WGS sequence"/>
</dbReference>
<evidence type="ECO:0000313" key="3">
    <source>
        <dbReference type="Proteomes" id="UP000019763"/>
    </source>
</evidence>
<organism evidence="2 3">
    <name type="scientific">Gregarina niphandrodes</name>
    <name type="common">Septate eugregarine</name>
    <dbReference type="NCBI Taxonomy" id="110365"/>
    <lineage>
        <taxon>Eukaryota</taxon>
        <taxon>Sar</taxon>
        <taxon>Alveolata</taxon>
        <taxon>Apicomplexa</taxon>
        <taxon>Conoidasida</taxon>
        <taxon>Gregarinasina</taxon>
        <taxon>Eugregarinorida</taxon>
        <taxon>Gregarinidae</taxon>
        <taxon>Gregarina</taxon>
    </lineage>
</organism>
<accession>A0A023B5F9</accession>
<dbReference type="AlphaFoldDB" id="A0A023B5F9"/>
<proteinExistence type="predicted"/>
<comment type="caution">
    <text evidence="2">The sequence shown here is derived from an EMBL/GenBank/DDBJ whole genome shotgun (WGS) entry which is preliminary data.</text>
</comment>
<gene>
    <name evidence="2" type="ORF">GNI_090280</name>
</gene>
<sequence length="398" mass="44175">IIKTSGPKDYVVEVEGQYIHEDTRSWWLTPTFAKGVGVFGLGVVSGVGLAALYSYLNGSQDGYSSARVSGPEYTYNPTPSDAATHSPTPLDATIYHDATGYHSTLSDVATPIVLVRNASECVSSGADKCGVGPIKPPFDGASMISAQELAVLKAGSCREAFADLKAPLIEATMNGWEQLDWSDCADSGGWVICTDDRSSISECYSFGFPYRFDFPTVWEAVVHRLKPSKCSFRCNKRLVAYRKYLQRGWVLTESIGEDPFRSSERHIHDVGLAYPGLDYYGQSGCSQRYEDHCEPRISGADCYCPEATFWANVTAPSGKKIRWGTINHINTYAEDLIRYYTAFKRRGYKVTQCGFECRRLQKSSFDDALHVTQLAFYHGPLAGEPPMNRSRYLDSLFL</sequence>
<feature type="non-terminal residue" evidence="2">
    <location>
        <position position="1"/>
    </location>
</feature>
<keyword evidence="1 2" id="KW-0812">Transmembrane</keyword>
<evidence type="ECO:0000256" key="1">
    <source>
        <dbReference type="SAM" id="Phobius"/>
    </source>
</evidence>
<evidence type="ECO:0000313" key="2">
    <source>
        <dbReference type="EMBL" id="EZG60552.1"/>
    </source>
</evidence>
<keyword evidence="1" id="KW-1133">Transmembrane helix</keyword>
<name>A0A023B5F9_GRENI</name>
<feature type="transmembrane region" description="Helical" evidence="1">
    <location>
        <begin position="36"/>
        <end position="56"/>
    </location>
</feature>